<evidence type="ECO:0000313" key="1">
    <source>
        <dbReference type="EMBL" id="QFG69469.1"/>
    </source>
</evidence>
<organism evidence="1 2">
    <name type="scientific">Ornithinimicrobium pratense</name>
    <dbReference type="NCBI Taxonomy" id="2593973"/>
    <lineage>
        <taxon>Bacteria</taxon>
        <taxon>Bacillati</taxon>
        <taxon>Actinomycetota</taxon>
        <taxon>Actinomycetes</taxon>
        <taxon>Micrococcales</taxon>
        <taxon>Ornithinimicrobiaceae</taxon>
        <taxon>Ornithinimicrobium</taxon>
    </lineage>
</organism>
<dbReference type="RefSeq" id="WP_158061843.1">
    <property type="nucleotide sequence ID" value="NZ_CP044427.1"/>
</dbReference>
<dbReference type="Proteomes" id="UP000326546">
    <property type="component" value="Chromosome"/>
</dbReference>
<name>A0A5J6V6F3_9MICO</name>
<dbReference type="SUPFAM" id="SSF52833">
    <property type="entry name" value="Thioredoxin-like"/>
    <property type="match status" value="1"/>
</dbReference>
<accession>A0A5J6V6F3</accession>
<dbReference type="InterPro" id="IPR036249">
    <property type="entry name" value="Thioredoxin-like_sf"/>
</dbReference>
<sequence length="227" mass="24329">MTQTAGHLVLVTVDLQDPRTHSGLVRTAGELGAVLATVNGSGPALVDVLDSLAARRVVQDDAVLVPVPGHEPGTGWSWVRRVAAHWWRTHPYPPFSLSVSAPAQDHTAQAVRACLEGAHQPVTGSEAGLTNSAWEQVPEHRHHLLLCRGPRCSAQGASQTVRAVAAEMRRRGWGDEQILLTQTGCLFPCNKAPVVCVHPGSQWLGPIHPVDVPSLLDDLHSAEKAEQ</sequence>
<protein>
    <submittedName>
        <fullName evidence="1">(2Fe-2S) ferredoxin domain-containing protein</fullName>
    </submittedName>
</protein>
<dbReference type="AlphaFoldDB" id="A0A5J6V6F3"/>
<evidence type="ECO:0000313" key="2">
    <source>
        <dbReference type="Proteomes" id="UP000326546"/>
    </source>
</evidence>
<dbReference type="KEGG" id="serw:FY030_12815"/>
<dbReference type="EMBL" id="CP044427">
    <property type="protein sequence ID" value="QFG69469.1"/>
    <property type="molecule type" value="Genomic_DNA"/>
</dbReference>
<reference evidence="1 2" key="1">
    <citation type="submission" date="2019-09" db="EMBL/GenBank/DDBJ databases">
        <title>Serinicoccus pratensis sp. nov., isolated from meadow soil.</title>
        <authorList>
            <person name="Zhang W."/>
        </authorList>
    </citation>
    <scope>NUCLEOTIDE SEQUENCE [LARGE SCALE GENOMIC DNA]</scope>
    <source>
        <strain evidence="1 2">W204</strain>
    </source>
</reference>
<proteinExistence type="predicted"/>
<dbReference type="Gene3D" id="3.40.30.10">
    <property type="entry name" value="Glutaredoxin"/>
    <property type="match status" value="1"/>
</dbReference>
<keyword evidence="2" id="KW-1185">Reference proteome</keyword>
<dbReference type="CDD" id="cd02980">
    <property type="entry name" value="TRX_Fd_family"/>
    <property type="match status" value="1"/>
</dbReference>
<dbReference type="OrthoDB" id="9800597at2"/>
<gene>
    <name evidence="1" type="ORF">FY030_12815</name>
</gene>
<dbReference type="Pfam" id="PF01257">
    <property type="entry name" value="2Fe-2S_thioredx"/>
    <property type="match status" value="1"/>
</dbReference>